<dbReference type="PANTHER" id="PTHR21180">
    <property type="entry name" value="ENDONUCLEASE/EXONUCLEASE/PHOSPHATASE FAMILY DOMAIN-CONTAINING PROTEIN 1"/>
    <property type="match status" value="1"/>
</dbReference>
<reference evidence="3 4" key="1">
    <citation type="submission" date="2023-07" db="EMBL/GenBank/DDBJ databases">
        <title>Sequencing the genomes of 1000 actinobacteria strains.</title>
        <authorList>
            <person name="Klenk H.-P."/>
        </authorList>
    </citation>
    <scope>NUCLEOTIDE SEQUENCE [LARGE SCALE GENOMIC DNA]</scope>
    <source>
        <strain evidence="3 4">DSM 14555</strain>
    </source>
</reference>
<accession>A0ABU1J685</accession>
<evidence type="ECO:0000256" key="1">
    <source>
        <dbReference type="SAM" id="Phobius"/>
    </source>
</evidence>
<dbReference type="Pfam" id="PF12836">
    <property type="entry name" value="HHH_3"/>
    <property type="match status" value="1"/>
</dbReference>
<dbReference type="InterPro" id="IPR010994">
    <property type="entry name" value="RuvA_2-like"/>
</dbReference>
<feature type="transmembrane region" description="Helical" evidence="1">
    <location>
        <begin position="68"/>
        <end position="92"/>
    </location>
</feature>
<evidence type="ECO:0000259" key="2">
    <source>
        <dbReference type="SMART" id="SM00278"/>
    </source>
</evidence>
<proteinExistence type="predicted"/>
<feature type="domain" description="Helix-hairpin-helix DNA-binding motif class 1" evidence="2">
    <location>
        <begin position="232"/>
        <end position="251"/>
    </location>
</feature>
<dbReference type="EMBL" id="JAVDQF010000001">
    <property type="protein sequence ID" value="MDR6267933.1"/>
    <property type="molecule type" value="Genomic_DNA"/>
</dbReference>
<dbReference type="Proteomes" id="UP001185069">
    <property type="component" value="Unassembled WGS sequence"/>
</dbReference>
<name>A0ABU1J685_9MICC</name>
<dbReference type="Gene3D" id="1.10.150.320">
    <property type="entry name" value="Photosystem II 12 kDa extrinsic protein"/>
    <property type="match status" value="1"/>
</dbReference>
<organism evidence="3 4">
    <name type="scientific">Arthrobacter russicus</name>
    <dbReference type="NCBI Taxonomy" id="172040"/>
    <lineage>
        <taxon>Bacteria</taxon>
        <taxon>Bacillati</taxon>
        <taxon>Actinomycetota</taxon>
        <taxon>Actinomycetes</taxon>
        <taxon>Micrococcales</taxon>
        <taxon>Micrococcaceae</taxon>
        <taxon>Arthrobacter</taxon>
    </lineage>
</organism>
<dbReference type="Gene3D" id="3.10.560.10">
    <property type="entry name" value="Outer membrane lipoprotein wza domain like"/>
    <property type="match status" value="1"/>
</dbReference>
<evidence type="ECO:0000313" key="4">
    <source>
        <dbReference type="Proteomes" id="UP001185069"/>
    </source>
</evidence>
<protein>
    <submittedName>
        <fullName evidence="3">Competence protein ComEA</fullName>
    </submittedName>
</protein>
<sequence>MARRIKNLATAARMAELFPVPGDPSAPSPEPAVAAQTDTEAAVGYRERYEFPEPAGPELKRQALRLRVTWAATASVIVLALVIGAGVLWLGAGTGFGSAAPSVVEQPVPAVAIPAQGRNRTTPGSETGQVGSGQDAGNLLIVHIAGSVAKPGIVRMAPGSRLFEALEAAGGALPDAALVTVNLAAELQDGMQVLVPSAAEAAANPQAAVPSSPGGAALGRPGPVNLNRASIEELLALPRIGPVTAQRILEWRAANGRFRSVDDLAAVDGIGMKTLELLRSLLVV</sequence>
<dbReference type="RefSeq" id="WP_309795264.1">
    <property type="nucleotide sequence ID" value="NZ_BAAAHY010000006.1"/>
</dbReference>
<keyword evidence="1" id="KW-0812">Transmembrane</keyword>
<dbReference type="InterPro" id="IPR051675">
    <property type="entry name" value="Endo/Exo/Phosphatase_dom_1"/>
</dbReference>
<dbReference type="InterPro" id="IPR019554">
    <property type="entry name" value="Soluble_ligand-bd"/>
</dbReference>
<dbReference type="InterPro" id="IPR003583">
    <property type="entry name" value="Hlx-hairpin-Hlx_DNA-bd_motif"/>
</dbReference>
<keyword evidence="1" id="KW-1133">Transmembrane helix</keyword>
<dbReference type="Pfam" id="PF10531">
    <property type="entry name" value="SLBB"/>
    <property type="match status" value="1"/>
</dbReference>
<comment type="caution">
    <text evidence="3">The sequence shown here is derived from an EMBL/GenBank/DDBJ whole genome shotgun (WGS) entry which is preliminary data.</text>
</comment>
<dbReference type="SUPFAM" id="SSF47781">
    <property type="entry name" value="RuvA domain 2-like"/>
    <property type="match status" value="1"/>
</dbReference>
<keyword evidence="1" id="KW-0472">Membrane</keyword>
<dbReference type="PANTHER" id="PTHR21180:SF32">
    <property type="entry name" value="ENDONUCLEASE_EXONUCLEASE_PHOSPHATASE FAMILY DOMAIN-CONTAINING PROTEIN 1"/>
    <property type="match status" value="1"/>
</dbReference>
<gene>
    <name evidence="3" type="ORF">JOE69_000171</name>
</gene>
<feature type="domain" description="Helix-hairpin-helix DNA-binding motif class 1" evidence="2">
    <location>
        <begin position="262"/>
        <end position="281"/>
    </location>
</feature>
<evidence type="ECO:0000313" key="3">
    <source>
        <dbReference type="EMBL" id="MDR6267933.1"/>
    </source>
</evidence>
<dbReference type="SMART" id="SM00278">
    <property type="entry name" value="HhH1"/>
    <property type="match status" value="2"/>
</dbReference>
<keyword evidence="4" id="KW-1185">Reference proteome</keyword>